<proteinExistence type="predicted"/>
<comment type="caution">
    <text evidence="2">The sequence shown here is derived from an EMBL/GenBank/DDBJ whole genome shotgun (WGS) entry which is preliminary data.</text>
</comment>
<organism evidence="2 3">
    <name type="scientific">Monilinia laxa</name>
    <name type="common">Brown rot fungus</name>
    <name type="synonym">Sclerotinia laxa</name>
    <dbReference type="NCBI Taxonomy" id="61186"/>
    <lineage>
        <taxon>Eukaryota</taxon>
        <taxon>Fungi</taxon>
        <taxon>Dikarya</taxon>
        <taxon>Ascomycota</taxon>
        <taxon>Pezizomycotina</taxon>
        <taxon>Leotiomycetes</taxon>
        <taxon>Helotiales</taxon>
        <taxon>Sclerotiniaceae</taxon>
        <taxon>Monilinia</taxon>
    </lineage>
</organism>
<sequence length="72" mass="8849">MMKLGGWFKEKERKKERKNERTKGRKDERTKGRKEERHKEQSKDQSIPTYKRKLSFCPEYLVNLKRLVLIII</sequence>
<evidence type="ECO:0000313" key="2">
    <source>
        <dbReference type="EMBL" id="KAB8290519.1"/>
    </source>
</evidence>
<evidence type="ECO:0000313" key="3">
    <source>
        <dbReference type="Proteomes" id="UP000326757"/>
    </source>
</evidence>
<name>A0A5N6JSH6_MONLA</name>
<dbReference type="AlphaFoldDB" id="A0A5N6JSH6"/>
<keyword evidence="3" id="KW-1185">Reference proteome</keyword>
<dbReference type="Proteomes" id="UP000326757">
    <property type="component" value="Unassembled WGS sequence"/>
</dbReference>
<evidence type="ECO:0000256" key="1">
    <source>
        <dbReference type="SAM" id="MobiDB-lite"/>
    </source>
</evidence>
<feature type="region of interest" description="Disordered" evidence="1">
    <location>
        <begin position="1"/>
        <end position="48"/>
    </location>
</feature>
<protein>
    <submittedName>
        <fullName evidence="2">Uncharacterized protein</fullName>
    </submittedName>
</protein>
<reference evidence="2 3" key="1">
    <citation type="submission" date="2019-06" db="EMBL/GenBank/DDBJ databases">
        <title>Genome Sequence of the Brown Rot Fungal Pathogen Monilinia laxa.</title>
        <authorList>
            <person name="De Miccolis Angelini R.M."/>
            <person name="Landi L."/>
            <person name="Abate D."/>
            <person name="Pollastro S."/>
            <person name="Romanazzi G."/>
            <person name="Faretra F."/>
        </authorList>
    </citation>
    <scope>NUCLEOTIDE SEQUENCE [LARGE SCALE GENOMIC DNA]</scope>
    <source>
        <strain evidence="2 3">Mlax316</strain>
    </source>
</reference>
<gene>
    <name evidence="2" type="ORF">EYC80_010946</name>
</gene>
<feature type="compositionally biased region" description="Basic and acidic residues" evidence="1">
    <location>
        <begin position="8"/>
        <end position="43"/>
    </location>
</feature>
<dbReference type="EMBL" id="VIGI01000017">
    <property type="protein sequence ID" value="KAB8290519.1"/>
    <property type="molecule type" value="Genomic_DNA"/>
</dbReference>
<accession>A0A5N6JSH6</accession>